<dbReference type="PANTHER" id="PTHR33546">
    <property type="entry name" value="LARGE, MULTIFUNCTIONAL SECRETED PROTEIN-RELATED"/>
    <property type="match status" value="1"/>
</dbReference>
<feature type="domain" description="DUF7133" evidence="1">
    <location>
        <begin position="79"/>
        <end position="220"/>
    </location>
</feature>
<dbReference type="PANTHER" id="PTHR33546:SF1">
    <property type="entry name" value="LARGE, MULTIFUNCTIONAL SECRETED PROTEIN"/>
    <property type="match status" value="1"/>
</dbReference>
<evidence type="ECO:0000313" key="2">
    <source>
        <dbReference type="EMBL" id="GHC61971.1"/>
    </source>
</evidence>
<reference evidence="2" key="1">
    <citation type="journal article" date="2014" name="Int. J. Syst. Evol. Microbiol.">
        <title>Complete genome sequence of Corynebacterium casei LMG S-19264T (=DSM 44701T), isolated from a smear-ripened cheese.</title>
        <authorList>
            <consortium name="US DOE Joint Genome Institute (JGI-PGF)"/>
            <person name="Walter F."/>
            <person name="Albersmeier A."/>
            <person name="Kalinowski J."/>
            <person name="Ruckert C."/>
        </authorList>
    </citation>
    <scope>NUCLEOTIDE SEQUENCE</scope>
    <source>
        <strain evidence="2">KCTC 12988</strain>
    </source>
</reference>
<accession>A0A918TWH1</accession>
<dbReference type="AlphaFoldDB" id="A0A918TWH1"/>
<comment type="caution">
    <text evidence="2">The sequence shown here is derived from an EMBL/GenBank/DDBJ whole genome shotgun (WGS) entry which is preliminary data.</text>
</comment>
<name>A0A918TWH1_9BACT</name>
<dbReference type="Pfam" id="PF23500">
    <property type="entry name" value="DUF7133"/>
    <property type="match status" value="1"/>
</dbReference>
<dbReference type="InterPro" id="IPR011041">
    <property type="entry name" value="Quinoprot_gluc/sorb_DH_b-prop"/>
</dbReference>
<protein>
    <submittedName>
        <fullName evidence="2">Large multi-functional protein</fullName>
    </submittedName>
</protein>
<dbReference type="SUPFAM" id="SSF50952">
    <property type="entry name" value="Soluble quinoprotein glucose dehydrogenase"/>
    <property type="match status" value="1"/>
</dbReference>
<proteinExistence type="predicted"/>
<gene>
    <name evidence="2" type="ORF">GCM10007100_31650</name>
</gene>
<dbReference type="Proteomes" id="UP000644507">
    <property type="component" value="Unassembled WGS sequence"/>
</dbReference>
<evidence type="ECO:0000259" key="1">
    <source>
        <dbReference type="Pfam" id="PF23500"/>
    </source>
</evidence>
<evidence type="ECO:0000313" key="3">
    <source>
        <dbReference type="Proteomes" id="UP000644507"/>
    </source>
</evidence>
<organism evidence="2 3">
    <name type="scientific">Roseibacillus persicicus</name>
    <dbReference type="NCBI Taxonomy" id="454148"/>
    <lineage>
        <taxon>Bacteria</taxon>
        <taxon>Pseudomonadati</taxon>
        <taxon>Verrucomicrobiota</taxon>
        <taxon>Verrucomicrobiia</taxon>
        <taxon>Verrucomicrobiales</taxon>
        <taxon>Verrucomicrobiaceae</taxon>
        <taxon>Roseibacillus</taxon>
    </lineage>
</organism>
<sequence length="486" mass="53326">MKPLIFLLFANSLVAETQPYRAKLIPAGYSVETIVTPVDATGTPLQFGVGGLGFTEAGDAFVASRTEGVWKYSKGSWSRFSDHLHDPQGLHVVDENTVIIAQKPELTRVQDTDGDGLADLYQTICDDWRYGGNYCEYVHGPVVDSRGNFYLNLNLSAGSADMMFLGKGKYMGSSGGYDGWHCKVTPEGDLIPVASGLRSPAGLGINSETDEVFYTENQGSWVPTSFLAQVKEGAFYGYPSSLIDDPKFRGKPEKIVFEEFSKLREMPAVYFPHGELANSPGDPVFDLTEGHFGPFAGQLFVGCQTRSNIMRVSLEKVKGEYQGSVFNFIDHLQSGCLRLNFDPQGRLWVGQTGRGWGSVGGKTFGLQRISWDGKTTPFEMKAITLNPDGFRVSFTKPCSRDGVSVKSFAVSSWRYHYHSEYGSPKVDTQSHEVESVTLAEDGLSLDFKTKLIPGRVYKVTLTGVAAQSGESMSTDTGYYTLNNLVD</sequence>
<dbReference type="EMBL" id="BMXI01000015">
    <property type="protein sequence ID" value="GHC61971.1"/>
    <property type="molecule type" value="Genomic_DNA"/>
</dbReference>
<reference evidence="2" key="2">
    <citation type="submission" date="2020-09" db="EMBL/GenBank/DDBJ databases">
        <authorList>
            <person name="Sun Q."/>
            <person name="Kim S."/>
        </authorList>
    </citation>
    <scope>NUCLEOTIDE SEQUENCE</scope>
    <source>
        <strain evidence="2">KCTC 12988</strain>
    </source>
</reference>
<dbReference type="InterPro" id="IPR055557">
    <property type="entry name" value="DUF7133"/>
</dbReference>
<dbReference type="RefSeq" id="WP_189572036.1">
    <property type="nucleotide sequence ID" value="NZ_BMXI01000015.1"/>
</dbReference>
<dbReference type="InterPro" id="IPR011042">
    <property type="entry name" value="6-blade_b-propeller_TolB-like"/>
</dbReference>
<keyword evidence="3" id="KW-1185">Reference proteome</keyword>
<dbReference type="Gene3D" id="2.120.10.30">
    <property type="entry name" value="TolB, C-terminal domain"/>
    <property type="match status" value="1"/>
</dbReference>